<dbReference type="AlphaFoldDB" id="A0A3M0D8V2"/>
<comment type="caution">
    <text evidence="1">The sequence shown here is derived from an EMBL/GenBank/DDBJ whole genome shotgun (WGS) entry which is preliminary data.</text>
</comment>
<keyword evidence="1" id="KW-0808">Transferase</keyword>
<dbReference type="InParanoid" id="A0A3M0D8V2"/>
<dbReference type="GO" id="GO:0003830">
    <property type="term" value="F:beta-1,4-mannosylglycoprotein 4-beta-N-acetylglucosaminyltransferase activity"/>
    <property type="evidence" value="ECO:0007669"/>
    <property type="project" value="InterPro"/>
</dbReference>
<proteinExistence type="predicted"/>
<reference evidence="1 2" key="1">
    <citation type="submission" date="2018-10" db="EMBL/GenBank/DDBJ databases">
        <title>Genomic Encyclopedia of Archaeal and Bacterial Type Strains, Phase II (KMG-II): from individual species to whole genera.</title>
        <authorList>
            <person name="Goeker M."/>
        </authorList>
    </citation>
    <scope>NUCLEOTIDE SEQUENCE [LARGE SCALE GENOMIC DNA]</scope>
    <source>
        <strain evidence="1 2">DSM 25217</strain>
    </source>
</reference>
<dbReference type="GO" id="GO:0006044">
    <property type="term" value="P:N-acetylglucosamine metabolic process"/>
    <property type="evidence" value="ECO:0007669"/>
    <property type="project" value="TreeGrafter"/>
</dbReference>
<accession>A0A3M0D8V2</accession>
<dbReference type="InterPro" id="IPR006813">
    <property type="entry name" value="Glyco_trans_17"/>
</dbReference>
<sequence length="260" mass="31322">MNPKRKIYDCFIVYNEVDLLELRLEILYPDVDVFVIIEATETFSGYPKSPFFECNLDRFKRFQEKIRYILIDDLPDTPNAWIREAWQRNAMMRGLNDVQPDDIIIFSDVDEIPRISKIINHDFQDNIWELEQNFYYYKINLHCGLSRAAFVIQAQNLILTPQEMRQLPRKPRIVDAGWHFSYLFSPEGIQNKIKAFSHQEYNKEEFTNIDHIKKMVEERKDLFGRDSSKMYIQNDYISYPDHIKNNLEAYSHLFFDFKNF</sequence>
<evidence type="ECO:0000313" key="2">
    <source>
        <dbReference type="Proteomes" id="UP000271227"/>
    </source>
</evidence>
<dbReference type="Pfam" id="PF04724">
    <property type="entry name" value="Glyco_transf_17"/>
    <property type="match status" value="1"/>
</dbReference>
<keyword evidence="2" id="KW-1185">Reference proteome</keyword>
<dbReference type="PANTHER" id="PTHR12224">
    <property type="entry name" value="BETA-1,4-MANNOSYL-GLYCOPROTEIN BETA-1,4-N-ACETYLGLUCOSAMINYL-TRANSFERASE"/>
    <property type="match status" value="1"/>
</dbReference>
<protein>
    <submittedName>
        <fullName evidence="1">Beta-1,4-mannosyl-glycoprotein beta-1,4-N-acetylglucosaminyltransferase</fullName>
    </submittedName>
</protein>
<keyword evidence="1" id="KW-0328">Glycosyltransferase</keyword>
<evidence type="ECO:0000313" key="1">
    <source>
        <dbReference type="EMBL" id="RMB12643.1"/>
    </source>
</evidence>
<dbReference type="GO" id="GO:0016020">
    <property type="term" value="C:membrane"/>
    <property type="evidence" value="ECO:0007669"/>
    <property type="project" value="InterPro"/>
</dbReference>
<organism evidence="1 2">
    <name type="scientific">Eilatimonas milleporae</name>
    <dbReference type="NCBI Taxonomy" id="911205"/>
    <lineage>
        <taxon>Bacteria</taxon>
        <taxon>Pseudomonadati</taxon>
        <taxon>Pseudomonadota</taxon>
        <taxon>Alphaproteobacteria</taxon>
        <taxon>Kordiimonadales</taxon>
        <taxon>Kordiimonadaceae</taxon>
        <taxon>Eilatimonas</taxon>
    </lineage>
</organism>
<gene>
    <name evidence="1" type="ORF">BXY39_0177</name>
</gene>
<name>A0A3M0D8V2_9PROT</name>
<dbReference type="EMBL" id="REFR01000004">
    <property type="protein sequence ID" value="RMB12643.1"/>
    <property type="molecule type" value="Genomic_DNA"/>
</dbReference>
<dbReference type="Proteomes" id="UP000271227">
    <property type="component" value="Unassembled WGS sequence"/>
</dbReference>
<dbReference type="PANTHER" id="PTHR12224:SF0">
    <property type="entry name" value="BETA-1,4-MANNOSYL-GLYCOPROTEIN 4-BETA-N-ACETYLGLUCOSAMINYLTRANSFERASE"/>
    <property type="match status" value="1"/>
</dbReference>